<evidence type="ECO:0000313" key="2">
    <source>
        <dbReference type="EnsemblMetazoa" id="CPIJ014381-PA"/>
    </source>
</evidence>
<sequence>MQHHRDKLNRSGEYDAYANLMSEWDKQKLLGIQLTQLNTITPYYINDLLIKTALPPRLFLRAMNRPPMPPGCYASAAGMSTGEISATIVATPPARKINIVIHQGSASLETSSDARISFEVATLVGLWGASGDYIPVFFEEILQIMRWYGDCANLSANPLRE</sequence>
<reference evidence="2" key="2">
    <citation type="submission" date="2021-02" db="UniProtKB">
        <authorList>
            <consortium name="EnsemblMetazoa"/>
        </authorList>
    </citation>
    <scope>IDENTIFICATION</scope>
    <source>
        <strain evidence="2">JHB</strain>
    </source>
</reference>
<accession>B0X4S7</accession>
<dbReference type="VEuPathDB" id="VectorBase:CPIJ014381"/>
<dbReference type="EnsemblMetazoa" id="CPIJ014381-RA">
    <property type="protein sequence ID" value="CPIJ014381-PA"/>
    <property type="gene ID" value="CPIJ014381"/>
</dbReference>
<organism>
    <name type="scientific">Culex quinquefasciatus</name>
    <name type="common">Southern house mosquito</name>
    <name type="synonym">Culex pungens</name>
    <dbReference type="NCBI Taxonomy" id="7176"/>
    <lineage>
        <taxon>Eukaryota</taxon>
        <taxon>Metazoa</taxon>
        <taxon>Ecdysozoa</taxon>
        <taxon>Arthropoda</taxon>
        <taxon>Hexapoda</taxon>
        <taxon>Insecta</taxon>
        <taxon>Pterygota</taxon>
        <taxon>Neoptera</taxon>
        <taxon>Endopterygota</taxon>
        <taxon>Diptera</taxon>
        <taxon>Nematocera</taxon>
        <taxon>Culicoidea</taxon>
        <taxon>Culicidae</taxon>
        <taxon>Culicinae</taxon>
        <taxon>Culicini</taxon>
        <taxon>Culex</taxon>
        <taxon>Culex</taxon>
    </lineage>
</organism>
<proteinExistence type="predicted"/>
<dbReference type="EMBL" id="DS232351">
    <property type="protein sequence ID" value="EDS40494.1"/>
    <property type="molecule type" value="Genomic_DNA"/>
</dbReference>
<gene>
    <name evidence="2" type="primary">6047613</name>
    <name evidence="1" type="ORF">CpipJ_CPIJ014381</name>
</gene>
<name>B0X4S7_CULQU</name>
<keyword evidence="3" id="KW-1185">Reference proteome</keyword>
<evidence type="ECO:0000313" key="1">
    <source>
        <dbReference type="EMBL" id="EDS40494.1"/>
    </source>
</evidence>
<evidence type="ECO:0000313" key="3">
    <source>
        <dbReference type="Proteomes" id="UP000002320"/>
    </source>
</evidence>
<reference evidence="1" key="1">
    <citation type="submission" date="2007-03" db="EMBL/GenBank/DDBJ databases">
        <title>Annotation of Culex pipiens quinquefasciatus.</title>
        <authorList>
            <consortium name="The Broad Institute Genome Sequencing Platform"/>
            <person name="Atkinson P.W."/>
            <person name="Hemingway J."/>
            <person name="Christensen B.M."/>
            <person name="Higgs S."/>
            <person name="Kodira C."/>
            <person name="Hannick L."/>
            <person name="Megy K."/>
            <person name="O'Leary S."/>
            <person name="Pearson M."/>
            <person name="Haas B.J."/>
            <person name="Mauceli E."/>
            <person name="Wortman J.R."/>
            <person name="Lee N.H."/>
            <person name="Guigo R."/>
            <person name="Stanke M."/>
            <person name="Alvarado L."/>
            <person name="Amedeo P."/>
            <person name="Antoine C.H."/>
            <person name="Arensburger P."/>
            <person name="Bidwell S.L."/>
            <person name="Crawford M."/>
            <person name="Camaro F."/>
            <person name="Devon K."/>
            <person name="Engels R."/>
            <person name="Hammond M."/>
            <person name="Howarth C."/>
            <person name="Koehrsen M."/>
            <person name="Lawson D."/>
            <person name="Montgomery P."/>
            <person name="Nene V."/>
            <person name="Nusbaum C."/>
            <person name="Puiu D."/>
            <person name="Romero-Severson J."/>
            <person name="Severson D.W."/>
            <person name="Shumway M."/>
            <person name="Sisk P."/>
            <person name="Stolte C."/>
            <person name="Zeng Q."/>
            <person name="Eisenstadt E."/>
            <person name="Fraser-Liggett C."/>
            <person name="Strausberg R."/>
            <person name="Galagan J."/>
            <person name="Birren B."/>
            <person name="Collins F.H."/>
        </authorList>
    </citation>
    <scope>NUCLEOTIDE SEQUENCE [LARGE SCALE GENOMIC DNA]</scope>
    <source>
        <strain evidence="1">JHB</strain>
    </source>
</reference>
<dbReference type="InParanoid" id="B0X4S7"/>
<protein>
    <submittedName>
        <fullName evidence="1 2">Suppressor of ty3</fullName>
    </submittedName>
</protein>
<dbReference type="AlphaFoldDB" id="B0X4S7"/>
<dbReference type="Proteomes" id="UP000002320">
    <property type="component" value="Unassembled WGS sequence"/>
</dbReference>
<dbReference type="KEGG" id="cqu:CpipJ_CPIJ014381"/>
<dbReference type="HOGENOM" id="CLU_1645396_0_0_1"/>